<feature type="compositionally biased region" description="Low complexity" evidence="1">
    <location>
        <begin position="140"/>
        <end position="151"/>
    </location>
</feature>
<proteinExistence type="predicted"/>
<dbReference type="Pfam" id="PF17784">
    <property type="entry name" value="Sulfotransfer_4"/>
    <property type="match status" value="2"/>
</dbReference>
<reference evidence="3 4" key="1">
    <citation type="journal article" date="2017" name="Mol. Biol. Evol.">
        <title>The 4-celled Tetrabaena socialis nuclear genome reveals the essential components for genetic control of cell number at the origin of multicellularity in the volvocine lineage.</title>
        <authorList>
            <person name="Featherston J."/>
            <person name="Arakaki Y."/>
            <person name="Hanschen E.R."/>
            <person name="Ferris P.J."/>
            <person name="Michod R.E."/>
            <person name="Olson B.J.S.C."/>
            <person name="Nozaki H."/>
            <person name="Durand P.M."/>
        </authorList>
    </citation>
    <scope>NUCLEOTIDE SEQUENCE [LARGE SCALE GENOMIC DNA]</scope>
    <source>
        <strain evidence="3 4">NIES-571</strain>
    </source>
</reference>
<dbReference type="EMBL" id="PGGS01000055">
    <property type="protein sequence ID" value="PNH10457.1"/>
    <property type="molecule type" value="Genomic_DNA"/>
</dbReference>
<dbReference type="OrthoDB" id="408152at2759"/>
<keyword evidence="2" id="KW-0472">Membrane</keyword>
<accession>A0A2J8AD69</accession>
<dbReference type="PANTHER" id="PTHR36978:SF4">
    <property type="entry name" value="P-LOOP CONTAINING NUCLEOSIDE TRIPHOSPHATE HYDROLASE PROTEIN"/>
    <property type="match status" value="1"/>
</dbReference>
<evidence type="ECO:0000313" key="3">
    <source>
        <dbReference type="EMBL" id="PNH10457.1"/>
    </source>
</evidence>
<organism evidence="3 4">
    <name type="scientific">Tetrabaena socialis</name>
    <dbReference type="NCBI Taxonomy" id="47790"/>
    <lineage>
        <taxon>Eukaryota</taxon>
        <taxon>Viridiplantae</taxon>
        <taxon>Chlorophyta</taxon>
        <taxon>core chlorophytes</taxon>
        <taxon>Chlorophyceae</taxon>
        <taxon>CS clade</taxon>
        <taxon>Chlamydomonadales</taxon>
        <taxon>Tetrabaenaceae</taxon>
        <taxon>Tetrabaena</taxon>
    </lineage>
</organism>
<keyword evidence="4" id="KW-1185">Reference proteome</keyword>
<evidence type="ECO:0000256" key="2">
    <source>
        <dbReference type="SAM" id="Phobius"/>
    </source>
</evidence>
<dbReference type="SUPFAM" id="SSF52540">
    <property type="entry name" value="P-loop containing nucleoside triphosphate hydrolases"/>
    <property type="match status" value="1"/>
</dbReference>
<gene>
    <name evidence="3" type="ORF">TSOC_002800</name>
</gene>
<dbReference type="Proteomes" id="UP000236333">
    <property type="component" value="Unassembled WGS sequence"/>
</dbReference>
<comment type="caution">
    <text evidence="3">The sequence shown here is derived from an EMBL/GenBank/DDBJ whole genome shotgun (WGS) entry which is preliminary data.</text>
</comment>
<dbReference type="InterPro" id="IPR040632">
    <property type="entry name" value="Sulfotransfer_4"/>
</dbReference>
<feature type="transmembrane region" description="Helical" evidence="2">
    <location>
        <begin position="238"/>
        <end position="267"/>
    </location>
</feature>
<evidence type="ECO:0000313" key="4">
    <source>
        <dbReference type="Proteomes" id="UP000236333"/>
    </source>
</evidence>
<sequence>MIEVIGAGFGRTGTLSLKTALDLLGYRSHHMREEATIARRLEAVQEAERLEAAKMARKQRLIGPHVPEAERQQQQEKQVGKYRPKSSVVVPLSGLTSFIHLFDFYMSTDGPGPQSRDVVVESKVFNFSCGENDSSKPRQDAAPVQAQPPLAVSKPSTDSCVRKDRQDPPKASVYEAHIAEVRAVVPPEQLLLFTPREGWAPLCAFLGAPVPADQPFPHVNDKEDFSKRLLGARRQRVLLYRGVIAACNAAVAAAAAAAGGFLLARLLRHRGRKARG</sequence>
<dbReference type="AlphaFoldDB" id="A0A2J8AD69"/>
<keyword evidence="2" id="KW-1133">Transmembrane helix</keyword>
<protein>
    <submittedName>
        <fullName evidence="3">Uncharacterized protein</fullName>
    </submittedName>
</protein>
<dbReference type="Gene3D" id="3.40.50.300">
    <property type="entry name" value="P-loop containing nucleotide triphosphate hydrolases"/>
    <property type="match status" value="2"/>
</dbReference>
<dbReference type="InterPro" id="IPR027417">
    <property type="entry name" value="P-loop_NTPase"/>
</dbReference>
<evidence type="ECO:0000256" key="1">
    <source>
        <dbReference type="SAM" id="MobiDB-lite"/>
    </source>
</evidence>
<feature type="region of interest" description="Disordered" evidence="1">
    <location>
        <begin position="130"/>
        <end position="168"/>
    </location>
</feature>
<keyword evidence="2" id="KW-0812">Transmembrane</keyword>
<name>A0A2J8AD69_9CHLO</name>
<dbReference type="PANTHER" id="PTHR36978">
    <property type="entry name" value="P-LOOP CONTAINING NUCLEOTIDE TRIPHOSPHATE HYDROLASE"/>
    <property type="match status" value="1"/>
</dbReference>